<feature type="transmembrane region" description="Helical" evidence="2">
    <location>
        <begin position="101"/>
        <end position="123"/>
    </location>
</feature>
<protein>
    <submittedName>
        <fullName evidence="5">Uncharacterized protein LOC108824797</fullName>
    </submittedName>
</protein>
<reference evidence="5" key="2">
    <citation type="submission" date="2025-08" db="UniProtKB">
        <authorList>
            <consortium name="RefSeq"/>
        </authorList>
    </citation>
    <scope>IDENTIFICATION</scope>
    <source>
        <tissue evidence="5">Leaf</tissue>
    </source>
</reference>
<evidence type="ECO:0000313" key="5">
    <source>
        <dbReference type="RefSeq" id="XP_056850758.1"/>
    </source>
</evidence>
<dbReference type="Proteomes" id="UP000504610">
    <property type="component" value="Chromosome 9"/>
</dbReference>
<dbReference type="Pfam" id="PF25464">
    <property type="entry name" value="DUF7900"/>
    <property type="match status" value="1"/>
</dbReference>
<evidence type="ECO:0000256" key="2">
    <source>
        <dbReference type="SAM" id="Phobius"/>
    </source>
</evidence>
<accession>A0A9W3CHI4</accession>
<name>A0A9W3CHI4_RAPSA</name>
<evidence type="ECO:0000259" key="3">
    <source>
        <dbReference type="Pfam" id="PF25464"/>
    </source>
</evidence>
<evidence type="ECO:0000256" key="1">
    <source>
        <dbReference type="SAM" id="Coils"/>
    </source>
</evidence>
<proteinExistence type="predicted"/>
<feature type="domain" description="DUF7900" evidence="3">
    <location>
        <begin position="50"/>
        <end position="89"/>
    </location>
</feature>
<keyword evidence="2" id="KW-0472">Membrane</keyword>
<keyword evidence="4" id="KW-1185">Reference proteome</keyword>
<gene>
    <name evidence="5" type="primary">LOC108824797</name>
</gene>
<dbReference type="KEGG" id="rsz:108824797"/>
<feature type="coiled-coil region" evidence="1">
    <location>
        <begin position="65"/>
        <end position="92"/>
    </location>
</feature>
<dbReference type="InterPro" id="IPR057222">
    <property type="entry name" value="DUF7900"/>
</dbReference>
<dbReference type="AlphaFoldDB" id="A0A9W3CHI4"/>
<dbReference type="GeneID" id="108824797"/>
<keyword evidence="2" id="KW-0812">Transmembrane</keyword>
<keyword evidence="1" id="KW-0175">Coiled coil</keyword>
<dbReference type="RefSeq" id="XP_056850758.1">
    <property type="nucleotide sequence ID" value="XM_056994778.1"/>
</dbReference>
<organism evidence="4 5">
    <name type="scientific">Raphanus sativus</name>
    <name type="common">Radish</name>
    <name type="synonym">Raphanus raphanistrum var. sativus</name>
    <dbReference type="NCBI Taxonomy" id="3726"/>
    <lineage>
        <taxon>Eukaryota</taxon>
        <taxon>Viridiplantae</taxon>
        <taxon>Streptophyta</taxon>
        <taxon>Embryophyta</taxon>
        <taxon>Tracheophyta</taxon>
        <taxon>Spermatophyta</taxon>
        <taxon>Magnoliopsida</taxon>
        <taxon>eudicotyledons</taxon>
        <taxon>Gunneridae</taxon>
        <taxon>Pentapetalae</taxon>
        <taxon>rosids</taxon>
        <taxon>malvids</taxon>
        <taxon>Brassicales</taxon>
        <taxon>Brassicaceae</taxon>
        <taxon>Brassiceae</taxon>
        <taxon>Raphanus</taxon>
    </lineage>
</organism>
<reference evidence="4" key="1">
    <citation type="journal article" date="2019" name="Database">
        <title>The radish genome database (RadishGD): an integrated information resource for radish genomics.</title>
        <authorList>
            <person name="Yu H.J."/>
            <person name="Baek S."/>
            <person name="Lee Y.J."/>
            <person name="Cho A."/>
            <person name="Mun J.H."/>
        </authorList>
    </citation>
    <scope>NUCLEOTIDE SEQUENCE [LARGE SCALE GENOMIC DNA]</scope>
    <source>
        <strain evidence="4">cv. WK10039</strain>
    </source>
</reference>
<evidence type="ECO:0000313" key="4">
    <source>
        <dbReference type="Proteomes" id="UP000504610"/>
    </source>
</evidence>
<keyword evidence="2" id="KW-1133">Transmembrane helix</keyword>
<sequence>METGDDVLPPETGESNDGYVSRGGDVFLGRCVGDGYDSCNFFQWYDVKDPHGWQHLALLEAWEIIREQKEEIEKLREMVTSLTHDSENLEISSESVERSAVVRNVLVASSIGVAVVIGSIMVMSKY</sequence>